<dbReference type="InterPro" id="IPR011990">
    <property type="entry name" value="TPR-like_helical_dom_sf"/>
</dbReference>
<feature type="repeat" description="PPR" evidence="7">
    <location>
        <begin position="578"/>
        <end position="612"/>
    </location>
</feature>
<evidence type="ECO:0000256" key="7">
    <source>
        <dbReference type="PROSITE-ProRule" id="PRU00708"/>
    </source>
</evidence>
<dbReference type="Pfam" id="PF14432">
    <property type="entry name" value="DYW_deaminase"/>
    <property type="match status" value="2"/>
</dbReference>
<dbReference type="SUPFAM" id="SSF101941">
    <property type="entry name" value="NAC domain"/>
    <property type="match status" value="1"/>
</dbReference>
<organism evidence="9 10">
    <name type="scientific">Tanacetum coccineum</name>
    <dbReference type="NCBI Taxonomy" id="301880"/>
    <lineage>
        <taxon>Eukaryota</taxon>
        <taxon>Viridiplantae</taxon>
        <taxon>Streptophyta</taxon>
        <taxon>Embryophyta</taxon>
        <taxon>Tracheophyta</taxon>
        <taxon>Spermatophyta</taxon>
        <taxon>Magnoliopsida</taxon>
        <taxon>eudicotyledons</taxon>
        <taxon>Gunneridae</taxon>
        <taxon>Pentapetalae</taxon>
        <taxon>asterids</taxon>
        <taxon>campanulids</taxon>
        <taxon>Asterales</taxon>
        <taxon>Asteraceae</taxon>
        <taxon>Asteroideae</taxon>
        <taxon>Anthemideae</taxon>
        <taxon>Anthemidinae</taxon>
        <taxon>Tanacetum</taxon>
    </lineage>
</organism>
<accession>A0ABQ4Y2G0</accession>
<dbReference type="Pfam" id="PF20431">
    <property type="entry name" value="E_motif"/>
    <property type="match status" value="2"/>
</dbReference>
<dbReference type="Pfam" id="PF01535">
    <property type="entry name" value="PPR"/>
    <property type="match status" value="5"/>
</dbReference>
<dbReference type="InterPro" id="IPR046848">
    <property type="entry name" value="E_motif"/>
</dbReference>
<dbReference type="Gene3D" id="1.25.40.10">
    <property type="entry name" value="Tetratricopeptide repeat domain"/>
    <property type="match status" value="7"/>
</dbReference>
<evidence type="ECO:0000256" key="4">
    <source>
        <dbReference type="ARBA" id="ARBA00023125"/>
    </source>
</evidence>
<evidence type="ECO:0000313" key="10">
    <source>
        <dbReference type="Proteomes" id="UP001151760"/>
    </source>
</evidence>
<dbReference type="InterPro" id="IPR046960">
    <property type="entry name" value="PPR_At4g14850-like_plant"/>
</dbReference>
<protein>
    <submittedName>
        <fullName evidence="9">Pentatricopeptide repeat-containing protein</fullName>
    </submittedName>
</protein>
<dbReference type="PANTHER" id="PTHR47926:SF464">
    <property type="entry name" value="DYW DOMAIN-CONTAINING PROTEIN"/>
    <property type="match status" value="1"/>
</dbReference>
<reference evidence="9" key="1">
    <citation type="journal article" date="2022" name="Int. J. Mol. Sci.">
        <title>Draft Genome of Tanacetum Coccineum: Genomic Comparison of Closely Related Tanacetum-Family Plants.</title>
        <authorList>
            <person name="Yamashiro T."/>
            <person name="Shiraishi A."/>
            <person name="Nakayama K."/>
            <person name="Satake H."/>
        </authorList>
    </citation>
    <scope>NUCLEOTIDE SEQUENCE</scope>
</reference>
<evidence type="ECO:0000256" key="1">
    <source>
        <dbReference type="ARBA" id="ARBA00006643"/>
    </source>
</evidence>
<evidence type="ECO:0000256" key="6">
    <source>
        <dbReference type="ARBA" id="ARBA00023242"/>
    </source>
</evidence>
<evidence type="ECO:0000256" key="5">
    <source>
        <dbReference type="ARBA" id="ARBA00023163"/>
    </source>
</evidence>
<keyword evidence="3" id="KW-0805">Transcription regulation</keyword>
<dbReference type="InterPro" id="IPR002885">
    <property type="entry name" value="PPR_rpt"/>
</dbReference>
<keyword evidence="2" id="KW-0677">Repeat</keyword>
<feature type="repeat" description="PPR" evidence="7">
    <location>
        <begin position="1122"/>
        <end position="1156"/>
    </location>
</feature>
<feature type="repeat" description="PPR" evidence="7">
    <location>
        <begin position="613"/>
        <end position="647"/>
    </location>
</feature>
<dbReference type="Gene3D" id="2.170.150.80">
    <property type="entry name" value="NAC domain"/>
    <property type="match status" value="1"/>
</dbReference>
<name>A0ABQ4Y2G0_9ASTR</name>
<keyword evidence="5" id="KW-0804">Transcription</keyword>
<dbReference type="InterPro" id="IPR036093">
    <property type="entry name" value="NAC_dom_sf"/>
</dbReference>
<dbReference type="InterPro" id="IPR032867">
    <property type="entry name" value="DYW_dom"/>
</dbReference>
<evidence type="ECO:0000313" key="9">
    <source>
        <dbReference type="EMBL" id="GJS71540.1"/>
    </source>
</evidence>
<dbReference type="Proteomes" id="UP001151760">
    <property type="component" value="Unassembled WGS sequence"/>
</dbReference>
<dbReference type="PROSITE" id="PS51005">
    <property type="entry name" value="NAC"/>
    <property type="match status" value="1"/>
</dbReference>
<sequence>MHGYWKATGKDRIITCNSRTVGSKKTLIYYLGRAPSGQRTDWVMHEYTLDEEELRRCNHVENYYNVCKFFKKSGAGPKNGEQYGAPFVEEEWADDDESVNVDALFVKNANTFVNEPNPASAITAERAIAPLMAQNEPNPASAITAERAIVPLMAQINPVNDESFDLRVANEPSVEEPHHFAVDEGFLELDDLTIPQPALPNSEQPVVDDLPFDDVDEFCAFDFCNDSTMNPVISQHIQHPSYATNLEYGMENSDFRSYFNTDIQTDHNSWRTDQNNHNFTDPQASEHPFSAPSGVITNDVNQCQNTGEGYGGSGLLFSSALWDYVESVPTSPAFALESSALVNKVFVQTSSGLSRASSSKNGARRLQAHLLISGVFDSYPFTRAKFLDFGSLHYARQIFNHITFPVTNDWNAVIRGLAQSDTPLDAITLYCQGLRFLPCKPDALTCSFALKACARVLACNEAMQVHSQVVRHGFIGDVLLQTTLLDVYAKCGELDNAFDEMSVRDVTCWNAIIAGLAQGNRRVELGAVQQGENVYSYIRDQNLDMNEQVCNVVIDMFGKCGYVGKAYQVFNNMRCRKTIVTWNTMIMVLGTNGEGVEALQLFERMSKEGFRHDNVSYLAVLCACNHVGMVDEGVKLFETMVKDGSVDPNIKHYGTMVDLLGRAGRLKEAYDIINSIPITPDIVLWQTLLGACKTYGNVEMAEKASRKLVEMGSSSDGDFVLLSNIYAAQHRWKDVGRFVNGDQTHSNLQEIYRKLEEIVSRIMEHGYVPETDYVLHDIGLEEKENALSYHSEKLAVAFGLLSINDENTAIRVNKNLRICGDCHEVMKLVSKAYKREIIVRDRTRFHRFKDGLCWTICDCGWRDCRMAKMEPDPRCIHAQVIKTNTEGPTEYRFQLNNLMNLYFKSHLIPEAVGLFQHIPSPNVVSWTSLISGHSNTLPALTHFVSMLRHPTQPNQRTLAIVLKTCAFLSSLTFGLQVHALAIKLSLATEPFTASGLVHFYAKTQLPNNARKVFDEMPQKDAVCFSSVIVGLAQNSKPVDALSYFAEMRASGFWSTDYSVSAALRASAELAALEQCRLIHAHSVVNGLNLNTIVGTALIDGYGKCGMVNEARSVFNSLVPIMNLVGWNALMSSYAQQGDKDSVVELFSLMEYRGLAPDGYTFLSIMTAFCNAGFAAETEQWFKRMELEYKSEPWIEHYTCLVGALGRSGRLEEAKNIALTMPNYKPDAAMWRALLSTSAHHGKIEMVKEMSQRLQELDPQDDSAYVIAANAFSGSGRLDEVQDIRRLMRDRRVQKEGGLSWIEVCGQVHVFLAGDRRHEDTEKIYAKLSELQEKILKLGYVPVYDQMMHEVGRGEKMEALWYHSEKLALAFGLVVGAAPPGKALRIVKNLRICRDCHEAFKYISRVVDREIIVRDVNRYHRFLDGGCNCGDYW</sequence>
<dbReference type="PROSITE" id="PS51375">
    <property type="entry name" value="PPR"/>
    <property type="match status" value="4"/>
</dbReference>
<feature type="domain" description="NAC" evidence="8">
    <location>
        <begin position="1"/>
        <end position="72"/>
    </location>
</feature>
<evidence type="ECO:0000256" key="2">
    <source>
        <dbReference type="ARBA" id="ARBA00022737"/>
    </source>
</evidence>
<dbReference type="Pfam" id="PF02365">
    <property type="entry name" value="NAM"/>
    <property type="match status" value="1"/>
</dbReference>
<comment type="caution">
    <text evidence="9">The sequence shown here is derived from an EMBL/GenBank/DDBJ whole genome shotgun (WGS) entry which is preliminary data.</text>
</comment>
<dbReference type="Pfam" id="PF13041">
    <property type="entry name" value="PPR_2"/>
    <property type="match status" value="2"/>
</dbReference>
<keyword evidence="6" id="KW-0539">Nucleus</keyword>
<keyword evidence="10" id="KW-1185">Reference proteome</keyword>
<dbReference type="InterPro" id="IPR003441">
    <property type="entry name" value="NAC-dom"/>
</dbReference>
<proteinExistence type="inferred from homology"/>
<evidence type="ECO:0000256" key="3">
    <source>
        <dbReference type="ARBA" id="ARBA00023015"/>
    </source>
</evidence>
<dbReference type="NCBIfam" id="TIGR00756">
    <property type="entry name" value="PPR"/>
    <property type="match status" value="6"/>
</dbReference>
<reference evidence="9" key="2">
    <citation type="submission" date="2022-01" db="EMBL/GenBank/DDBJ databases">
        <authorList>
            <person name="Yamashiro T."/>
            <person name="Shiraishi A."/>
            <person name="Satake H."/>
            <person name="Nakayama K."/>
        </authorList>
    </citation>
    <scope>NUCLEOTIDE SEQUENCE</scope>
</reference>
<dbReference type="EMBL" id="BQNB010010013">
    <property type="protein sequence ID" value="GJS71540.1"/>
    <property type="molecule type" value="Genomic_DNA"/>
</dbReference>
<comment type="similarity">
    <text evidence="1">Belongs to the PPR family. PCMP-H subfamily.</text>
</comment>
<dbReference type="PANTHER" id="PTHR47926">
    <property type="entry name" value="PENTATRICOPEPTIDE REPEAT-CONTAINING PROTEIN"/>
    <property type="match status" value="1"/>
</dbReference>
<gene>
    <name evidence="9" type="ORF">Tco_0704381</name>
</gene>
<feature type="repeat" description="PPR" evidence="7">
    <location>
        <begin position="1020"/>
        <end position="1054"/>
    </location>
</feature>
<keyword evidence="4" id="KW-0238">DNA-binding</keyword>
<evidence type="ECO:0000259" key="8">
    <source>
        <dbReference type="PROSITE" id="PS51005"/>
    </source>
</evidence>